<dbReference type="InterPro" id="IPR041166">
    <property type="entry name" value="Rubredoxin_2"/>
</dbReference>
<keyword evidence="10 11" id="KW-0234">DNA repair</keyword>
<dbReference type="PANTHER" id="PTHR32472">
    <property type="entry name" value="DNA REPAIR PROTEIN RADA"/>
    <property type="match status" value="1"/>
</dbReference>
<evidence type="ECO:0000256" key="10">
    <source>
        <dbReference type="ARBA" id="ARBA00023204"/>
    </source>
</evidence>
<dbReference type="GO" id="GO:0000725">
    <property type="term" value="P:recombinational repair"/>
    <property type="evidence" value="ECO:0007669"/>
    <property type="project" value="UniProtKB-UniRule"/>
</dbReference>
<dbReference type="GO" id="GO:0005524">
    <property type="term" value="F:ATP binding"/>
    <property type="evidence" value="ECO:0007669"/>
    <property type="project" value="UniProtKB-UniRule"/>
</dbReference>
<keyword evidence="6 13" id="KW-0862">Zinc</keyword>
<dbReference type="CDD" id="cd01121">
    <property type="entry name" value="RadA_SMS_N"/>
    <property type="match status" value="1"/>
</dbReference>
<dbReference type="SMART" id="SM00382">
    <property type="entry name" value="AAA"/>
    <property type="match status" value="1"/>
</dbReference>
<dbReference type="InterPro" id="IPR003593">
    <property type="entry name" value="AAA+_ATPase"/>
</dbReference>
<dbReference type="PANTHER" id="PTHR32472:SF10">
    <property type="entry name" value="DNA REPAIR PROTEIN RADA-LIKE PROTEIN"/>
    <property type="match status" value="1"/>
</dbReference>
<dbReference type="EMBL" id="FNOW01000057">
    <property type="protein sequence ID" value="SDY38513.1"/>
    <property type="molecule type" value="Genomic_DNA"/>
</dbReference>
<dbReference type="SUPFAM" id="SSF54211">
    <property type="entry name" value="Ribosomal protein S5 domain 2-like"/>
    <property type="match status" value="1"/>
</dbReference>
<feature type="short sequence motif" description="RadA KNRFG motif" evidence="11">
    <location>
        <begin position="257"/>
        <end position="261"/>
    </location>
</feature>
<dbReference type="Gene3D" id="3.30.230.10">
    <property type="match status" value="1"/>
</dbReference>
<dbReference type="Proteomes" id="UP000198672">
    <property type="component" value="Unassembled WGS sequence"/>
</dbReference>
<dbReference type="Pfam" id="PF13481">
    <property type="entry name" value="AAA_25"/>
    <property type="match status" value="1"/>
</dbReference>
<feature type="domain" description="RecA family profile 1" evidence="14">
    <location>
        <begin position="72"/>
        <end position="220"/>
    </location>
</feature>
<dbReference type="SUPFAM" id="SSF52540">
    <property type="entry name" value="P-loop containing nucleoside triphosphate hydrolases"/>
    <property type="match status" value="1"/>
</dbReference>
<evidence type="ECO:0000256" key="13">
    <source>
        <dbReference type="RuleBase" id="RU003555"/>
    </source>
</evidence>
<dbReference type="RefSeq" id="WP_091335233.1">
    <property type="nucleotide sequence ID" value="NZ_FNOW01000057.1"/>
</dbReference>
<dbReference type="NCBIfam" id="TIGR00416">
    <property type="entry name" value="sms"/>
    <property type="match status" value="1"/>
</dbReference>
<evidence type="ECO:0000256" key="4">
    <source>
        <dbReference type="ARBA" id="ARBA00022771"/>
    </source>
</evidence>
<keyword evidence="9 11" id="KW-0238">DNA-binding</keyword>
<evidence type="ECO:0000256" key="5">
    <source>
        <dbReference type="ARBA" id="ARBA00022801"/>
    </source>
</evidence>
<feature type="binding site" evidence="11">
    <location>
        <begin position="101"/>
        <end position="108"/>
    </location>
    <ligand>
        <name>ATP</name>
        <dbReference type="ChEBI" id="CHEBI:30616"/>
    </ligand>
</feature>
<evidence type="ECO:0000256" key="12">
    <source>
        <dbReference type="NCBIfam" id="TIGR00416"/>
    </source>
</evidence>
<dbReference type="AlphaFoldDB" id="A0A1H3JEW5"/>
<dbReference type="PRINTS" id="PR01874">
    <property type="entry name" value="DNAREPAIRADA"/>
</dbReference>
<organism evidence="15 16">
    <name type="scientific">Allochromatium warmingii</name>
    <name type="common">Chromatium warmingii</name>
    <dbReference type="NCBI Taxonomy" id="61595"/>
    <lineage>
        <taxon>Bacteria</taxon>
        <taxon>Pseudomonadati</taxon>
        <taxon>Pseudomonadota</taxon>
        <taxon>Gammaproteobacteria</taxon>
        <taxon>Chromatiales</taxon>
        <taxon>Chromatiaceae</taxon>
        <taxon>Allochromatium</taxon>
    </lineage>
</organism>
<dbReference type="FunFam" id="3.40.50.300:FF:000050">
    <property type="entry name" value="DNA repair protein RadA"/>
    <property type="match status" value="1"/>
</dbReference>
<evidence type="ECO:0000259" key="14">
    <source>
        <dbReference type="PROSITE" id="PS50162"/>
    </source>
</evidence>
<dbReference type="FunFam" id="3.30.230.10:FF:000011">
    <property type="entry name" value="DNA repair protein RadA"/>
    <property type="match status" value="1"/>
</dbReference>
<dbReference type="PROSITE" id="PS50162">
    <property type="entry name" value="RECA_2"/>
    <property type="match status" value="1"/>
</dbReference>
<evidence type="ECO:0000313" key="15">
    <source>
        <dbReference type="EMBL" id="SDY38513.1"/>
    </source>
</evidence>
<dbReference type="Pfam" id="PF13541">
    <property type="entry name" value="ChlI"/>
    <property type="match status" value="1"/>
</dbReference>
<comment type="function">
    <text evidence="11">Plays a role in repairing double-strand DNA breaks, probably involving stabilizing or processing branched DNA or blocked replication forks.</text>
</comment>
<evidence type="ECO:0000313" key="16">
    <source>
        <dbReference type="Proteomes" id="UP000198672"/>
    </source>
</evidence>
<dbReference type="GO" id="GO:0005829">
    <property type="term" value="C:cytosol"/>
    <property type="evidence" value="ECO:0007669"/>
    <property type="project" value="TreeGrafter"/>
</dbReference>
<dbReference type="Pfam" id="PF18073">
    <property type="entry name" value="Zn_ribbon_LapB"/>
    <property type="match status" value="1"/>
</dbReference>
<sequence>MATAPKAKSAYICTACGARYPKWAGQCQDCGAWNSLQEVAEPRRRSVERSIGYAGVIERNAIEILADVSPEERERVPSGIGELDRVLGGGLVAGSVVLIGGDPGIGKSTLLLQASAALAAEQPVLYVSGEESPQQIGLRARRLGLAGGGIRLLAETCVEQILAQAEHAQPRVMVVDSIQTLYTETLQSAPGSVSQVREAAAQLVRFAKQRDTVVFLVGHVTKDGALAGPRVLEHMVDTVLYFEGEHGGPFRIVRSIKNRFGAVNELGVFAMGDQGLREVKNPSAIFLSRHDQPVSGSLVMVTREGTRPLLVEVQALVDDSPLANPRRVALGLDQNRLSMLLAVLHRHGGIAMFNQDVFVNVVGGVRIAETAADLPVLLAVLSSYRDRPLPLDLAAFGEIGLSGEVRPVPNGPDRLREAVKHGIRRAIVPKGNAPKEGVDGLEIIVARTLGEALAAVF</sequence>
<feature type="region of interest" description="Lon-protease-like" evidence="11">
    <location>
        <begin position="356"/>
        <end position="457"/>
    </location>
</feature>
<evidence type="ECO:0000256" key="9">
    <source>
        <dbReference type="ARBA" id="ARBA00023125"/>
    </source>
</evidence>
<dbReference type="InterPro" id="IPR004504">
    <property type="entry name" value="DNA_repair_RadA"/>
</dbReference>
<keyword evidence="7 11" id="KW-0067">ATP-binding</keyword>
<name>A0A1H3JEW5_ALLWA</name>
<gene>
    <name evidence="11" type="primary">radA</name>
    <name evidence="15" type="ORF">SAMN05421644_15710</name>
</gene>
<dbReference type="Gene3D" id="3.40.50.300">
    <property type="entry name" value="P-loop containing nucleotide triphosphate hydrolases"/>
    <property type="match status" value="1"/>
</dbReference>
<dbReference type="InterPro" id="IPR027417">
    <property type="entry name" value="P-loop_NTPase"/>
</dbReference>
<keyword evidence="2 11" id="KW-0547">Nucleotide-binding</keyword>
<reference evidence="16" key="1">
    <citation type="submission" date="2016-10" db="EMBL/GenBank/DDBJ databases">
        <authorList>
            <person name="Varghese N."/>
            <person name="Submissions S."/>
        </authorList>
    </citation>
    <scope>NUCLEOTIDE SEQUENCE [LARGE SCALE GENOMIC DNA]</scope>
    <source>
        <strain evidence="16">DSM 173</strain>
    </source>
</reference>
<evidence type="ECO:0000256" key="2">
    <source>
        <dbReference type="ARBA" id="ARBA00022741"/>
    </source>
</evidence>
<keyword evidence="5" id="KW-0378">Hydrolase</keyword>
<dbReference type="OrthoDB" id="9803906at2"/>
<proteinExistence type="inferred from homology"/>
<evidence type="ECO:0000256" key="1">
    <source>
        <dbReference type="ARBA" id="ARBA00022723"/>
    </source>
</evidence>
<dbReference type="GO" id="GO:0140664">
    <property type="term" value="F:ATP-dependent DNA damage sensor activity"/>
    <property type="evidence" value="ECO:0007669"/>
    <property type="project" value="InterPro"/>
</dbReference>
<dbReference type="InterPro" id="IPR014721">
    <property type="entry name" value="Ribsml_uS5_D2-typ_fold_subgr"/>
</dbReference>
<evidence type="ECO:0000256" key="8">
    <source>
        <dbReference type="ARBA" id="ARBA00023016"/>
    </source>
</evidence>
<dbReference type="InterPro" id="IPR020568">
    <property type="entry name" value="Ribosomal_Su5_D2-typ_SF"/>
</dbReference>
<keyword evidence="4 13" id="KW-0863">Zinc-finger</keyword>
<keyword evidence="1 11" id="KW-0479">Metal-binding</keyword>
<evidence type="ECO:0000256" key="7">
    <source>
        <dbReference type="ARBA" id="ARBA00022840"/>
    </source>
</evidence>
<keyword evidence="16" id="KW-1185">Reference proteome</keyword>
<dbReference type="GO" id="GO:0008270">
    <property type="term" value="F:zinc ion binding"/>
    <property type="evidence" value="ECO:0007669"/>
    <property type="project" value="UniProtKB-KW"/>
</dbReference>
<dbReference type="HAMAP" id="MF_01498">
    <property type="entry name" value="RadA_bact"/>
    <property type="match status" value="1"/>
</dbReference>
<accession>A0A1H3JEW5</accession>
<dbReference type="STRING" id="61595.SAMN05421644_15710"/>
<evidence type="ECO:0000256" key="6">
    <source>
        <dbReference type="ARBA" id="ARBA00022833"/>
    </source>
</evidence>
<comment type="function">
    <text evidence="13">DNA-dependent ATPase involved in processing of recombination intermediates, plays a role in repairing DNA breaks. Stimulates the branch migration of RecA-mediated strand transfer reactions, allowing the 3' invading strand to extend heteroduplex DNA faster. Binds ssDNA in the presence of ADP but not other nucleotides, has ATPase activity that is stimulated by ssDNA and various branched DNA structures, but inhibited by SSB. Does not have RecA's homology-searching function.</text>
</comment>
<dbReference type="InterPro" id="IPR020588">
    <property type="entry name" value="RecA_ATP-bd"/>
</dbReference>
<evidence type="ECO:0000256" key="3">
    <source>
        <dbReference type="ARBA" id="ARBA00022763"/>
    </source>
</evidence>
<evidence type="ECO:0000256" key="11">
    <source>
        <dbReference type="HAMAP-Rule" id="MF_01498"/>
    </source>
</evidence>
<comment type="domain">
    <text evidence="11">The middle region has homology to RecA with ATPase motifs including the RadA KNRFG motif, while the C-terminus is homologous to Lon protease.</text>
</comment>
<protein>
    <recommendedName>
        <fullName evidence="11 12">DNA repair protein RadA</fullName>
    </recommendedName>
</protein>
<dbReference type="GO" id="GO:0003684">
    <property type="term" value="F:damaged DNA binding"/>
    <property type="evidence" value="ECO:0007669"/>
    <property type="project" value="InterPro"/>
</dbReference>
<keyword evidence="3 11" id="KW-0227">DNA damage</keyword>
<dbReference type="GO" id="GO:0016787">
    <property type="term" value="F:hydrolase activity"/>
    <property type="evidence" value="ECO:0007669"/>
    <property type="project" value="UniProtKB-KW"/>
</dbReference>
<keyword evidence="8 11" id="KW-0346">Stress response</keyword>
<comment type="similarity">
    <text evidence="11 13">Belongs to the RecA family. RadA subfamily.</text>
</comment>